<dbReference type="EMBL" id="JBHSFP010000023">
    <property type="protein sequence ID" value="MFC4534479.1"/>
    <property type="molecule type" value="Genomic_DNA"/>
</dbReference>
<name>A0ABV9CN79_9ACTN</name>
<dbReference type="RefSeq" id="WP_380845205.1">
    <property type="nucleotide sequence ID" value="NZ_JBHSFP010000023.1"/>
</dbReference>
<organism evidence="1 2">
    <name type="scientific">Sphaerisporangium dianthi</name>
    <dbReference type="NCBI Taxonomy" id="1436120"/>
    <lineage>
        <taxon>Bacteria</taxon>
        <taxon>Bacillati</taxon>
        <taxon>Actinomycetota</taxon>
        <taxon>Actinomycetes</taxon>
        <taxon>Streptosporangiales</taxon>
        <taxon>Streptosporangiaceae</taxon>
        <taxon>Sphaerisporangium</taxon>
    </lineage>
</organism>
<proteinExistence type="predicted"/>
<reference evidence="2" key="1">
    <citation type="journal article" date="2019" name="Int. J. Syst. Evol. Microbiol.">
        <title>The Global Catalogue of Microorganisms (GCM) 10K type strain sequencing project: providing services to taxonomists for standard genome sequencing and annotation.</title>
        <authorList>
            <consortium name="The Broad Institute Genomics Platform"/>
            <consortium name="The Broad Institute Genome Sequencing Center for Infectious Disease"/>
            <person name="Wu L."/>
            <person name="Ma J."/>
        </authorList>
    </citation>
    <scope>NUCLEOTIDE SEQUENCE [LARGE SCALE GENOMIC DNA]</scope>
    <source>
        <strain evidence="2">CGMCC 4.7132</strain>
    </source>
</reference>
<gene>
    <name evidence="1" type="ORF">ACFO60_27290</name>
</gene>
<accession>A0ABV9CN79</accession>
<comment type="caution">
    <text evidence="1">The sequence shown here is derived from an EMBL/GenBank/DDBJ whole genome shotgun (WGS) entry which is preliminary data.</text>
</comment>
<dbReference type="Proteomes" id="UP001596004">
    <property type="component" value="Unassembled WGS sequence"/>
</dbReference>
<protein>
    <submittedName>
        <fullName evidence="1">Uncharacterized protein</fullName>
    </submittedName>
</protein>
<keyword evidence="2" id="KW-1185">Reference proteome</keyword>
<evidence type="ECO:0000313" key="2">
    <source>
        <dbReference type="Proteomes" id="UP001596004"/>
    </source>
</evidence>
<sequence length="44" mass="5042">MRMITMEYQSWDMDELGNVLREPGHVDSADPVEAAIIPYGYARI</sequence>
<evidence type="ECO:0000313" key="1">
    <source>
        <dbReference type="EMBL" id="MFC4534479.1"/>
    </source>
</evidence>